<accession>A0ABV3K3B2</accession>
<comment type="caution">
    <text evidence="4">The sequence shown here is derived from an EMBL/GenBank/DDBJ whole genome shotgun (WGS) entry which is preliminary data.</text>
</comment>
<name>A0ABV3K3B2_STRON</name>
<feature type="domain" description="HTH luxR-type" evidence="3">
    <location>
        <begin position="836"/>
        <end position="901"/>
    </location>
</feature>
<dbReference type="SUPFAM" id="SSF46894">
    <property type="entry name" value="C-terminal effector domain of the bipartite response regulators"/>
    <property type="match status" value="1"/>
</dbReference>
<keyword evidence="2" id="KW-0067">ATP-binding</keyword>
<dbReference type="PRINTS" id="PR00038">
    <property type="entry name" value="HTHLUXR"/>
</dbReference>
<dbReference type="PROSITE" id="PS00622">
    <property type="entry name" value="HTH_LUXR_1"/>
    <property type="match status" value="1"/>
</dbReference>
<reference evidence="4 5" key="1">
    <citation type="submission" date="2024-06" db="EMBL/GenBank/DDBJ databases">
        <title>The Natural Products Discovery Center: Release of the First 8490 Sequenced Strains for Exploring Actinobacteria Biosynthetic Diversity.</title>
        <authorList>
            <person name="Kalkreuter E."/>
            <person name="Kautsar S.A."/>
            <person name="Yang D."/>
            <person name="Bader C.D."/>
            <person name="Teijaro C.N."/>
            <person name="Fluegel L."/>
            <person name="Davis C.M."/>
            <person name="Simpson J.R."/>
            <person name="Lauterbach L."/>
            <person name="Steele A.D."/>
            <person name="Gui C."/>
            <person name="Meng S."/>
            <person name="Li G."/>
            <person name="Viehrig K."/>
            <person name="Ye F."/>
            <person name="Su P."/>
            <person name="Kiefer A.F."/>
            <person name="Nichols A."/>
            <person name="Cepeda A.J."/>
            <person name="Yan W."/>
            <person name="Fan B."/>
            <person name="Jiang Y."/>
            <person name="Adhikari A."/>
            <person name="Zheng C.-J."/>
            <person name="Schuster L."/>
            <person name="Cowan T.M."/>
            <person name="Smanski M.J."/>
            <person name="Chevrette M.G."/>
            <person name="De Carvalho L.P.S."/>
            <person name="Shen B."/>
        </authorList>
    </citation>
    <scope>NUCLEOTIDE SEQUENCE [LARGE SCALE GENOMIC DNA]</scope>
    <source>
        <strain evidence="4 5">NPDC052347</strain>
    </source>
</reference>
<dbReference type="CDD" id="cd06170">
    <property type="entry name" value="LuxR_C_like"/>
    <property type="match status" value="1"/>
</dbReference>
<organism evidence="4 5">
    <name type="scientific">Streptomyces orinoci</name>
    <name type="common">Streptoverticillium orinoci</name>
    <dbReference type="NCBI Taxonomy" id="67339"/>
    <lineage>
        <taxon>Bacteria</taxon>
        <taxon>Bacillati</taxon>
        <taxon>Actinomycetota</taxon>
        <taxon>Actinomycetes</taxon>
        <taxon>Kitasatosporales</taxon>
        <taxon>Streptomycetaceae</taxon>
        <taxon>Streptomyces</taxon>
    </lineage>
</organism>
<dbReference type="InterPro" id="IPR016032">
    <property type="entry name" value="Sig_transdc_resp-reg_C-effctor"/>
</dbReference>
<dbReference type="EMBL" id="JBFAUK010000023">
    <property type="protein sequence ID" value="MEV5509630.1"/>
    <property type="molecule type" value="Genomic_DNA"/>
</dbReference>
<dbReference type="Gene3D" id="1.25.40.10">
    <property type="entry name" value="Tetratricopeptide repeat domain"/>
    <property type="match status" value="1"/>
</dbReference>
<evidence type="ECO:0000313" key="5">
    <source>
        <dbReference type="Proteomes" id="UP001552594"/>
    </source>
</evidence>
<evidence type="ECO:0000259" key="3">
    <source>
        <dbReference type="PROSITE" id="PS50043"/>
    </source>
</evidence>
<dbReference type="Pfam" id="PF00196">
    <property type="entry name" value="GerE"/>
    <property type="match status" value="1"/>
</dbReference>
<dbReference type="PANTHER" id="PTHR16305">
    <property type="entry name" value="TESTICULAR SOLUBLE ADENYLYL CYCLASE"/>
    <property type="match status" value="1"/>
</dbReference>
<dbReference type="InterPro" id="IPR027417">
    <property type="entry name" value="P-loop_NTPase"/>
</dbReference>
<dbReference type="SUPFAM" id="SSF52540">
    <property type="entry name" value="P-loop containing nucleoside triphosphate hydrolases"/>
    <property type="match status" value="1"/>
</dbReference>
<dbReference type="InterPro" id="IPR036388">
    <property type="entry name" value="WH-like_DNA-bd_sf"/>
</dbReference>
<keyword evidence="5" id="KW-1185">Reference proteome</keyword>
<dbReference type="PANTHER" id="PTHR16305:SF28">
    <property type="entry name" value="GUANYLATE CYCLASE DOMAIN-CONTAINING PROTEIN"/>
    <property type="match status" value="1"/>
</dbReference>
<gene>
    <name evidence="4" type="ORF">AB0L16_24875</name>
</gene>
<protein>
    <submittedName>
        <fullName evidence="4">LuxR C-terminal-related transcriptional regulator</fullName>
    </submittedName>
</protein>
<proteinExistence type="predicted"/>
<keyword evidence="1" id="KW-0547">Nucleotide-binding</keyword>
<dbReference type="InterPro" id="IPR011990">
    <property type="entry name" value="TPR-like_helical_dom_sf"/>
</dbReference>
<dbReference type="SMART" id="SM00421">
    <property type="entry name" value="HTH_LUXR"/>
    <property type="match status" value="1"/>
</dbReference>
<dbReference type="InterPro" id="IPR000792">
    <property type="entry name" value="Tscrpt_reg_LuxR_C"/>
</dbReference>
<dbReference type="Proteomes" id="UP001552594">
    <property type="component" value="Unassembled WGS sequence"/>
</dbReference>
<sequence>MNSLIERGGEVTRLRLFTGRGRQRPDRAHSAVGVIGGPAGSGKSALLRDAIEDAEAQGITVLSALASPAERGLPYGVVDQLLPELRLVHCGPLRARIAVKRALSRTAGNGPVLLAVDDIHFADPRSVQCLLHAVRQDLTGRMSLLVTHTPGVLPASLALTRLLELADDMRLTLRPLSVLGVGRLLSERKIPGSVRRAPEVHARTGGSPRLAMAFLGEPGGAPGETAAGEPFQQAALDGVRRSGRDAVKTAHGLAVLGKEATVPLLAELLGLRPGRVRGALAALEGAGITEDTAFRHPAVRTAVLEALPVPERHRLRRRAAGLLHRTGADPVVVAAQLLDADPPPGRRPRWICRTLATAAELALERGQAELARRFLKAAEDRSREGERLQLTARRAQIAGWLNPGEAAAQLRALASPAGNGLLPAESALRLAPQLLRHGHLEEAARVMATARDAAGRSPGGDPIRSELAFAERLLAVTYPGVCPASASVAVPAAVRPADPRLPALAALAAALSPAGGQGVQADAERALEALGPADPSAVEVVEAALMALVCTDRPEQAAHWCERLLSQPEHLGSPACRAVVTAVKGLTALRRGRLDAAANAACSALELLPPHGWGVAIGLPLSVLVEARTGQGRHREASMALLAHPVPQAMYRTRYALHFLHARARHQLATGRAHAALADFMECDELMRRWRMDLAALLPWRAGAAEALLQSGSPQDASRFAAAELARPVAGGRRARGKALRVLAAAHQPERRREILEKALAEIRESGDLYETARILADLGEVYKRQGDQGKGWLLVRQALRTADRCGAEGLYHSLQPPASRDSAAAAGRPPAAARAAAQGAELTAAERRVASLAARGHTNREIAAKLYITVSTVEQHLTRVYRKVKVTRRQDLSGRLDLDVADTA</sequence>
<evidence type="ECO:0000256" key="1">
    <source>
        <dbReference type="ARBA" id="ARBA00022741"/>
    </source>
</evidence>
<evidence type="ECO:0000256" key="2">
    <source>
        <dbReference type="ARBA" id="ARBA00022840"/>
    </source>
</evidence>
<dbReference type="Gene3D" id="1.10.10.10">
    <property type="entry name" value="Winged helix-like DNA-binding domain superfamily/Winged helix DNA-binding domain"/>
    <property type="match status" value="1"/>
</dbReference>
<evidence type="ECO:0000313" key="4">
    <source>
        <dbReference type="EMBL" id="MEV5509630.1"/>
    </source>
</evidence>
<dbReference type="RefSeq" id="WP_109280291.1">
    <property type="nucleotide sequence ID" value="NZ_JBFAUK010000023.1"/>
</dbReference>
<dbReference type="PROSITE" id="PS50043">
    <property type="entry name" value="HTH_LUXR_2"/>
    <property type="match status" value="1"/>
</dbReference>